<feature type="transmembrane region" description="Helical" evidence="1">
    <location>
        <begin position="26"/>
        <end position="45"/>
    </location>
</feature>
<evidence type="ECO:0000313" key="3">
    <source>
        <dbReference type="Proteomes" id="UP000190328"/>
    </source>
</evidence>
<proteinExistence type="predicted"/>
<name>A0A1T4MZA6_9ENTE</name>
<dbReference type="Proteomes" id="UP000190328">
    <property type="component" value="Unassembled WGS sequence"/>
</dbReference>
<organism evidence="2 3">
    <name type="scientific">Pilibacter termitis</name>
    <dbReference type="NCBI Taxonomy" id="263852"/>
    <lineage>
        <taxon>Bacteria</taxon>
        <taxon>Bacillati</taxon>
        <taxon>Bacillota</taxon>
        <taxon>Bacilli</taxon>
        <taxon>Lactobacillales</taxon>
        <taxon>Enterococcaceae</taxon>
        <taxon>Pilibacter</taxon>
    </lineage>
</organism>
<gene>
    <name evidence="2" type="ORF">SAMN02745116_01258</name>
</gene>
<dbReference type="AlphaFoldDB" id="A0A1T4MZA6"/>
<keyword evidence="1" id="KW-0472">Membrane</keyword>
<sequence>MGEISNTQNLQKGKAHTMTVYETLQLMLAFGAFVVALLSLVVVLVKKDNYK</sequence>
<accession>A0A1T4MZA6</accession>
<keyword evidence="1" id="KW-1133">Transmembrane helix</keyword>
<dbReference type="EMBL" id="FUXI01000012">
    <property type="protein sequence ID" value="SJZ72117.1"/>
    <property type="molecule type" value="Genomic_DNA"/>
</dbReference>
<evidence type="ECO:0000313" key="2">
    <source>
        <dbReference type="EMBL" id="SJZ72117.1"/>
    </source>
</evidence>
<reference evidence="2 3" key="1">
    <citation type="submission" date="2017-02" db="EMBL/GenBank/DDBJ databases">
        <authorList>
            <person name="Peterson S.W."/>
        </authorList>
    </citation>
    <scope>NUCLEOTIDE SEQUENCE [LARGE SCALE GENOMIC DNA]</scope>
    <source>
        <strain evidence="2 3">ATCC BAA-1030</strain>
    </source>
</reference>
<keyword evidence="3" id="KW-1185">Reference proteome</keyword>
<evidence type="ECO:0000256" key="1">
    <source>
        <dbReference type="SAM" id="Phobius"/>
    </source>
</evidence>
<dbReference type="InterPro" id="IPR031616">
    <property type="entry name" value="BsrE-like"/>
</dbReference>
<protein>
    <submittedName>
        <fullName evidence="2">Putative Holin-like Toxin (Hol-Tox)</fullName>
    </submittedName>
</protein>
<keyword evidence="1" id="KW-0812">Transmembrane</keyword>
<dbReference type="Pfam" id="PF16935">
    <property type="entry name" value="Hol_Tox"/>
    <property type="match status" value="1"/>
</dbReference>